<dbReference type="Gene3D" id="1.10.10.60">
    <property type="entry name" value="Homeodomain-like"/>
    <property type="match status" value="1"/>
</dbReference>
<feature type="region of interest" description="Disordered" evidence="12">
    <location>
        <begin position="360"/>
        <end position="400"/>
    </location>
</feature>
<evidence type="ECO:0000256" key="7">
    <source>
        <dbReference type="ARBA" id="ARBA00023155"/>
    </source>
</evidence>
<feature type="non-terminal residue" evidence="15">
    <location>
        <position position="1"/>
    </location>
</feature>
<evidence type="ECO:0000256" key="1">
    <source>
        <dbReference type="ARBA" id="ARBA00004123"/>
    </source>
</evidence>
<comment type="caution">
    <text evidence="15">The sequence shown here is derived from an EMBL/GenBank/DDBJ whole genome shotgun (WGS) entry which is preliminary data.</text>
</comment>
<evidence type="ECO:0000256" key="9">
    <source>
        <dbReference type="PROSITE-ProRule" id="PRU00108"/>
    </source>
</evidence>
<evidence type="ECO:0000256" key="2">
    <source>
        <dbReference type="ARBA" id="ARBA00022723"/>
    </source>
</evidence>
<dbReference type="FunFam" id="2.10.110.10:FF:000033">
    <property type="entry name" value="LIM/homeobox protein Lhx9 isoform X2"/>
    <property type="match status" value="1"/>
</dbReference>
<protein>
    <submittedName>
        <fullName evidence="15">LIM homeobox Lhx2 isoform X2</fullName>
    </submittedName>
</protein>
<dbReference type="SMART" id="SM00132">
    <property type="entry name" value="LIM"/>
    <property type="match status" value="2"/>
</dbReference>
<dbReference type="PROSITE" id="PS00027">
    <property type="entry name" value="HOMEOBOX_1"/>
    <property type="match status" value="1"/>
</dbReference>
<dbReference type="OrthoDB" id="9990008at2759"/>
<dbReference type="CDD" id="cd00086">
    <property type="entry name" value="homeodomain"/>
    <property type="match status" value="1"/>
</dbReference>
<feature type="compositionally biased region" description="Low complexity" evidence="12">
    <location>
        <begin position="365"/>
        <end position="379"/>
    </location>
</feature>
<dbReference type="InterPro" id="IPR001356">
    <property type="entry name" value="HD"/>
</dbReference>
<keyword evidence="5 10" id="KW-0440">LIM domain</keyword>
<proteinExistence type="predicted"/>
<evidence type="ECO:0000313" key="16">
    <source>
        <dbReference type="Proteomes" id="UP000276133"/>
    </source>
</evidence>
<dbReference type="SUPFAM" id="SSF57716">
    <property type="entry name" value="Glucocorticoid receptor-like (DNA-binding domain)"/>
    <property type="match status" value="2"/>
</dbReference>
<dbReference type="PANTHER" id="PTHR24208">
    <property type="entry name" value="LIM/HOMEOBOX PROTEIN LHX"/>
    <property type="match status" value="1"/>
</dbReference>
<dbReference type="SMART" id="SM00389">
    <property type="entry name" value="HOX"/>
    <property type="match status" value="1"/>
</dbReference>
<evidence type="ECO:0000256" key="10">
    <source>
        <dbReference type="PROSITE-ProRule" id="PRU00125"/>
    </source>
</evidence>
<organism evidence="15 16">
    <name type="scientific">Brachionus plicatilis</name>
    <name type="common">Marine rotifer</name>
    <name type="synonym">Brachionus muelleri</name>
    <dbReference type="NCBI Taxonomy" id="10195"/>
    <lineage>
        <taxon>Eukaryota</taxon>
        <taxon>Metazoa</taxon>
        <taxon>Spiralia</taxon>
        <taxon>Gnathifera</taxon>
        <taxon>Rotifera</taxon>
        <taxon>Eurotatoria</taxon>
        <taxon>Monogononta</taxon>
        <taxon>Pseudotrocha</taxon>
        <taxon>Ploima</taxon>
        <taxon>Brachionidae</taxon>
        <taxon>Brachionus</taxon>
    </lineage>
</organism>
<dbReference type="GO" id="GO:0000977">
    <property type="term" value="F:RNA polymerase II transcription regulatory region sequence-specific DNA binding"/>
    <property type="evidence" value="ECO:0007669"/>
    <property type="project" value="TreeGrafter"/>
</dbReference>
<dbReference type="GO" id="GO:0005634">
    <property type="term" value="C:nucleus"/>
    <property type="evidence" value="ECO:0007669"/>
    <property type="project" value="UniProtKB-SubCell"/>
</dbReference>
<keyword evidence="7 9" id="KW-0371">Homeobox</keyword>
<evidence type="ECO:0000256" key="3">
    <source>
        <dbReference type="ARBA" id="ARBA00022737"/>
    </source>
</evidence>
<comment type="subcellular location">
    <subcellularLocation>
        <location evidence="1 9 11">Nucleus</location>
    </subcellularLocation>
</comment>
<accession>A0A3M7T516</accession>
<feature type="domain" description="LIM zinc-binding" evidence="13">
    <location>
        <begin position="83"/>
        <end position="146"/>
    </location>
</feature>
<evidence type="ECO:0000256" key="5">
    <source>
        <dbReference type="ARBA" id="ARBA00023038"/>
    </source>
</evidence>
<dbReference type="InterPro" id="IPR001781">
    <property type="entry name" value="Znf_LIM"/>
</dbReference>
<dbReference type="AlphaFoldDB" id="A0A3M7T516"/>
<dbReference type="EMBL" id="REGN01000263">
    <property type="protein sequence ID" value="RNA43173.1"/>
    <property type="molecule type" value="Genomic_DNA"/>
</dbReference>
<dbReference type="GO" id="GO:0000981">
    <property type="term" value="F:DNA-binding transcription factor activity, RNA polymerase II-specific"/>
    <property type="evidence" value="ECO:0007669"/>
    <property type="project" value="InterPro"/>
</dbReference>
<keyword evidence="16" id="KW-1185">Reference proteome</keyword>
<evidence type="ECO:0000256" key="8">
    <source>
        <dbReference type="ARBA" id="ARBA00023242"/>
    </source>
</evidence>
<keyword evidence="3" id="KW-0677">Repeat</keyword>
<evidence type="ECO:0000256" key="11">
    <source>
        <dbReference type="RuleBase" id="RU000682"/>
    </source>
</evidence>
<feature type="domain" description="LIM zinc-binding" evidence="13">
    <location>
        <begin position="21"/>
        <end position="82"/>
    </location>
</feature>
<dbReference type="FunFam" id="1.10.10.60:FF:000027">
    <property type="entry name" value="LIM/homeobox protein Lhx9"/>
    <property type="match status" value="1"/>
</dbReference>
<evidence type="ECO:0000313" key="15">
    <source>
        <dbReference type="EMBL" id="RNA43173.1"/>
    </source>
</evidence>
<dbReference type="PROSITE" id="PS00478">
    <property type="entry name" value="LIM_DOMAIN_1"/>
    <property type="match status" value="2"/>
</dbReference>
<evidence type="ECO:0000259" key="13">
    <source>
        <dbReference type="PROSITE" id="PS50023"/>
    </source>
</evidence>
<dbReference type="InterPro" id="IPR050453">
    <property type="entry name" value="LIM_Homeobox_TF"/>
</dbReference>
<dbReference type="GO" id="GO:0030182">
    <property type="term" value="P:neuron differentiation"/>
    <property type="evidence" value="ECO:0007669"/>
    <property type="project" value="TreeGrafter"/>
</dbReference>
<evidence type="ECO:0000256" key="6">
    <source>
        <dbReference type="ARBA" id="ARBA00023125"/>
    </source>
</evidence>
<keyword evidence="4 10" id="KW-0862">Zinc</keyword>
<evidence type="ECO:0000259" key="14">
    <source>
        <dbReference type="PROSITE" id="PS50071"/>
    </source>
</evidence>
<dbReference type="Pfam" id="PF00046">
    <property type="entry name" value="Homeodomain"/>
    <property type="match status" value="1"/>
</dbReference>
<dbReference type="FunFam" id="2.10.110.10:FF:000136">
    <property type="entry name" value="LIM domain family"/>
    <property type="match status" value="1"/>
</dbReference>
<evidence type="ECO:0000256" key="12">
    <source>
        <dbReference type="SAM" id="MobiDB-lite"/>
    </source>
</evidence>
<dbReference type="Gene3D" id="2.10.110.10">
    <property type="entry name" value="Cysteine Rich Protein"/>
    <property type="match status" value="2"/>
</dbReference>
<feature type="DNA-binding region" description="Homeobox" evidence="9">
    <location>
        <begin position="283"/>
        <end position="342"/>
    </location>
</feature>
<dbReference type="PANTHER" id="PTHR24208:SF168">
    <property type="entry name" value="PROTEIN APTEROUS"/>
    <property type="match status" value="1"/>
</dbReference>
<sequence>FVLSRSLVKMQGTAFSNQEQHQCQQCMQFIQDRYYLQVMDKTWHLNCLRCADCKLSLDSQQTCFAKDGLIYCKDDYYKRFPRKCNNCFQAINPNEFVMRSRQFIFHLNCFKCMVCERQLNTGEEYGINCKDGSIYCRVHYSPVGDNEAGFDYMSSLPPTPGISPASQTSTPLFNLNLNSDESQKSRAKKRKAITDSTNKKSSLHKKAAHKASPSKDDADIADSPDEFQSSANLDYYSDNEDDYLDTSTSSAANQNNAANGTNYYDSVAAVAAAAAAAAAAQRQKRMRTSFKHHQLRVMKSYFELNHNPDAKDLKQLSQKTGLSKRVLQVWFQNARAKFRRGQSNPCGADPVGELAAMNTSNAGVSSSSTSSISSSSSTSNQQHMAQHMDPLDHEDSSSHSLSLENLDKQLGHSSDINYTLLENTSTYGQNYMFNSSSASLHLPHSNNYTNLNHQIISHHALQSNNAPGPTQAPDFNSNSLCVDNLII</sequence>
<feature type="region of interest" description="Disordered" evidence="12">
    <location>
        <begin position="159"/>
        <end position="232"/>
    </location>
</feature>
<dbReference type="InterPro" id="IPR017970">
    <property type="entry name" value="Homeobox_CS"/>
</dbReference>
<dbReference type="PROSITE" id="PS50023">
    <property type="entry name" value="LIM_DOMAIN_2"/>
    <property type="match status" value="2"/>
</dbReference>
<reference evidence="15 16" key="1">
    <citation type="journal article" date="2018" name="Sci. Rep.">
        <title>Genomic signatures of local adaptation to the degree of environmental predictability in rotifers.</title>
        <authorList>
            <person name="Franch-Gras L."/>
            <person name="Hahn C."/>
            <person name="Garcia-Roger E.M."/>
            <person name="Carmona M.J."/>
            <person name="Serra M."/>
            <person name="Gomez A."/>
        </authorList>
    </citation>
    <scope>NUCLEOTIDE SEQUENCE [LARGE SCALE GENOMIC DNA]</scope>
    <source>
        <strain evidence="15">HYR1</strain>
    </source>
</reference>
<dbReference type="Pfam" id="PF00412">
    <property type="entry name" value="LIM"/>
    <property type="match status" value="2"/>
</dbReference>
<keyword evidence="2 10" id="KW-0479">Metal-binding</keyword>
<keyword evidence="6 9" id="KW-0238">DNA-binding</keyword>
<dbReference type="Proteomes" id="UP000276133">
    <property type="component" value="Unassembled WGS sequence"/>
</dbReference>
<dbReference type="STRING" id="10195.A0A3M7T516"/>
<dbReference type="GO" id="GO:0046872">
    <property type="term" value="F:metal ion binding"/>
    <property type="evidence" value="ECO:0007669"/>
    <property type="project" value="UniProtKB-KW"/>
</dbReference>
<evidence type="ECO:0000256" key="4">
    <source>
        <dbReference type="ARBA" id="ARBA00022833"/>
    </source>
</evidence>
<feature type="compositionally biased region" description="Polar residues" evidence="12">
    <location>
        <begin position="164"/>
        <end position="180"/>
    </location>
</feature>
<dbReference type="InterPro" id="IPR009057">
    <property type="entry name" value="Homeodomain-like_sf"/>
</dbReference>
<dbReference type="PROSITE" id="PS50071">
    <property type="entry name" value="HOMEOBOX_2"/>
    <property type="match status" value="1"/>
</dbReference>
<feature type="domain" description="Homeobox" evidence="14">
    <location>
        <begin position="281"/>
        <end position="341"/>
    </location>
</feature>
<dbReference type="SUPFAM" id="SSF46689">
    <property type="entry name" value="Homeodomain-like"/>
    <property type="match status" value="1"/>
</dbReference>
<keyword evidence="8 9" id="KW-0539">Nucleus</keyword>
<gene>
    <name evidence="15" type="ORF">BpHYR1_021236</name>
</gene>
<name>A0A3M7T516_BRAPC</name>